<dbReference type="InterPro" id="IPR025714">
    <property type="entry name" value="Methyltranfer_dom"/>
</dbReference>
<dbReference type="EMBL" id="QLLR01000037">
    <property type="protein sequence ID" value="RAJ22624.1"/>
    <property type="molecule type" value="Genomic_DNA"/>
</dbReference>
<dbReference type="SUPFAM" id="SSF53335">
    <property type="entry name" value="S-adenosyl-L-methionine-dependent methyltransferases"/>
    <property type="match status" value="1"/>
</dbReference>
<name>A0A327S3K0_9SPHI</name>
<protein>
    <submittedName>
        <fullName evidence="2">Methyltransferase family protein</fullName>
    </submittedName>
</protein>
<dbReference type="CDD" id="cd02440">
    <property type="entry name" value="AdoMet_MTases"/>
    <property type="match status" value="1"/>
</dbReference>
<dbReference type="RefSeq" id="WP_111636077.1">
    <property type="nucleotide sequence ID" value="NZ_QLLR01000037.1"/>
</dbReference>
<dbReference type="Gene3D" id="3.40.50.150">
    <property type="entry name" value="Vaccinia Virus protein VP39"/>
    <property type="match status" value="1"/>
</dbReference>
<evidence type="ECO:0000313" key="2">
    <source>
        <dbReference type="EMBL" id="RAJ22624.1"/>
    </source>
</evidence>
<evidence type="ECO:0000259" key="1">
    <source>
        <dbReference type="Pfam" id="PF13847"/>
    </source>
</evidence>
<dbReference type="InterPro" id="IPR029063">
    <property type="entry name" value="SAM-dependent_MTases_sf"/>
</dbReference>
<keyword evidence="2" id="KW-0489">Methyltransferase</keyword>
<evidence type="ECO:0000313" key="3">
    <source>
        <dbReference type="Proteomes" id="UP000249754"/>
    </source>
</evidence>
<dbReference type="GO" id="GO:0032259">
    <property type="term" value="P:methylation"/>
    <property type="evidence" value="ECO:0007669"/>
    <property type="project" value="UniProtKB-KW"/>
</dbReference>
<dbReference type="Pfam" id="PF13847">
    <property type="entry name" value="Methyltransf_31"/>
    <property type="match status" value="1"/>
</dbReference>
<gene>
    <name evidence="2" type="ORF">LY11_04764</name>
</gene>
<dbReference type="OrthoDB" id="962475at2"/>
<sequence>MKSILLPSNYYLNDTVFDSFFPDKLRKISKIHWTPLAISKKAALFLAPTPGSKILDIGSGVGKFCITAAHFFPDSEFHGVEQREDLHNVALQAQQRSGVNNVQFINCNFTQLNLDIYDSIYFYNSFAENLINVARIDESVDYSPGLYTYYSNYLFRALDNKPVGTRLVTYHGYDHEIPTGYKIVDQDERKPLKMWIRK</sequence>
<organism evidence="2 3">
    <name type="scientific">Pedobacter cryoconitis</name>
    <dbReference type="NCBI Taxonomy" id="188932"/>
    <lineage>
        <taxon>Bacteria</taxon>
        <taxon>Pseudomonadati</taxon>
        <taxon>Bacteroidota</taxon>
        <taxon>Sphingobacteriia</taxon>
        <taxon>Sphingobacteriales</taxon>
        <taxon>Sphingobacteriaceae</taxon>
        <taxon>Pedobacter</taxon>
    </lineage>
</organism>
<comment type="caution">
    <text evidence="2">The sequence shown here is derived from an EMBL/GenBank/DDBJ whole genome shotgun (WGS) entry which is preliminary data.</text>
</comment>
<reference evidence="2 3" key="1">
    <citation type="submission" date="2018-06" db="EMBL/GenBank/DDBJ databases">
        <title>Genomic Encyclopedia of Archaeal and Bacterial Type Strains, Phase II (KMG-II): from individual species to whole genera.</title>
        <authorList>
            <person name="Goeker M."/>
        </authorList>
    </citation>
    <scope>NUCLEOTIDE SEQUENCE [LARGE SCALE GENOMIC DNA]</scope>
    <source>
        <strain evidence="2 3">DSM 14825</strain>
    </source>
</reference>
<proteinExistence type="predicted"/>
<dbReference type="Proteomes" id="UP000249754">
    <property type="component" value="Unassembled WGS sequence"/>
</dbReference>
<accession>A0A327S3K0</accession>
<dbReference type="GO" id="GO:0008168">
    <property type="term" value="F:methyltransferase activity"/>
    <property type="evidence" value="ECO:0007669"/>
    <property type="project" value="UniProtKB-KW"/>
</dbReference>
<feature type="domain" description="Methyltransferase" evidence="1">
    <location>
        <begin position="50"/>
        <end position="121"/>
    </location>
</feature>
<dbReference type="AlphaFoldDB" id="A0A327S3K0"/>
<keyword evidence="2" id="KW-0808">Transferase</keyword>